<dbReference type="Pfam" id="PF04542">
    <property type="entry name" value="Sigma70_r2"/>
    <property type="match status" value="1"/>
</dbReference>
<evidence type="ECO:0000259" key="6">
    <source>
        <dbReference type="Pfam" id="PF08281"/>
    </source>
</evidence>
<dbReference type="PANTHER" id="PTHR43133">
    <property type="entry name" value="RNA POLYMERASE ECF-TYPE SIGMA FACTO"/>
    <property type="match status" value="1"/>
</dbReference>
<evidence type="ECO:0000256" key="1">
    <source>
        <dbReference type="ARBA" id="ARBA00010641"/>
    </source>
</evidence>
<protein>
    <submittedName>
        <fullName evidence="7">RNA polymerase sigma-70 factor, ECF subfamily</fullName>
    </submittedName>
</protein>
<dbReference type="InterPro" id="IPR013324">
    <property type="entry name" value="RNA_pol_sigma_r3/r4-like"/>
</dbReference>
<evidence type="ECO:0000313" key="8">
    <source>
        <dbReference type="Proteomes" id="UP000199577"/>
    </source>
</evidence>
<dbReference type="EMBL" id="FOLL01000001">
    <property type="protein sequence ID" value="SFB80724.1"/>
    <property type="molecule type" value="Genomic_DNA"/>
</dbReference>
<keyword evidence="4" id="KW-0804">Transcription</keyword>
<dbReference type="InterPro" id="IPR039425">
    <property type="entry name" value="RNA_pol_sigma-70-like"/>
</dbReference>
<dbReference type="NCBIfam" id="TIGR02985">
    <property type="entry name" value="Sig70_bacteroi1"/>
    <property type="match status" value="1"/>
</dbReference>
<evidence type="ECO:0000313" key="7">
    <source>
        <dbReference type="EMBL" id="SFB80724.1"/>
    </source>
</evidence>
<reference evidence="8" key="1">
    <citation type="submission" date="2016-10" db="EMBL/GenBank/DDBJ databases">
        <authorList>
            <person name="Varghese N."/>
            <person name="Submissions S."/>
        </authorList>
    </citation>
    <scope>NUCLEOTIDE SEQUENCE [LARGE SCALE GENOMIC DNA]</scope>
    <source>
        <strain evidence="8">DSM 22900</strain>
    </source>
</reference>
<dbReference type="SUPFAM" id="SSF88659">
    <property type="entry name" value="Sigma3 and sigma4 domains of RNA polymerase sigma factors"/>
    <property type="match status" value="1"/>
</dbReference>
<dbReference type="CDD" id="cd06171">
    <property type="entry name" value="Sigma70_r4"/>
    <property type="match status" value="1"/>
</dbReference>
<keyword evidence="8" id="KW-1185">Reference proteome</keyword>
<dbReference type="GO" id="GO:0003677">
    <property type="term" value="F:DNA binding"/>
    <property type="evidence" value="ECO:0007669"/>
    <property type="project" value="InterPro"/>
</dbReference>
<proteinExistence type="inferred from homology"/>
<feature type="domain" description="RNA polymerase sigma factor 70 region 4 type 2" evidence="6">
    <location>
        <begin position="134"/>
        <end position="183"/>
    </location>
</feature>
<gene>
    <name evidence="7" type="ORF">SAMN05421747_101235</name>
</gene>
<keyword evidence="3" id="KW-0731">Sigma factor</keyword>
<dbReference type="NCBIfam" id="TIGR02937">
    <property type="entry name" value="sigma70-ECF"/>
    <property type="match status" value="1"/>
</dbReference>
<evidence type="ECO:0000256" key="2">
    <source>
        <dbReference type="ARBA" id="ARBA00023015"/>
    </source>
</evidence>
<dbReference type="InterPro" id="IPR013325">
    <property type="entry name" value="RNA_pol_sigma_r2"/>
</dbReference>
<dbReference type="Gene3D" id="1.10.10.10">
    <property type="entry name" value="Winged helix-like DNA-binding domain superfamily/Winged helix DNA-binding domain"/>
    <property type="match status" value="1"/>
</dbReference>
<dbReference type="InterPro" id="IPR014284">
    <property type="entry name" value="RNA_pol_sigma-70_dom"/>
</dbReference>
<evidence type="ECO:0000259" key="5">
    <source>
        <dbReference type="Pfam" id="PF04542"/>
    </source>
</evidence>
<dbReference type="InterPro" id="IPR014327">
    <property type="entry name" value="RNA_pol_sigma70_bacteroid"/>
</dbReference>
<dbReference type="Gene3D" id="1.10.1740.10">
    <property type="match status" value="1"/>
</dbReference>
<feature type="domain" description="RNA polymerase sigma-70 region 2" evidence="5">
    <location>
        <begin position="36"/>
        <end position="100"/>
    </location>
</feature>
<accession>A0A1I1E0Y0</accession>
<dbReference type="GO" id="GO:0006352">
    <property type="term" value="P:DNA-templated transcription initiation"/>
    <property type="evidence" value="ECO:0007669"/>
    <property type="project" value="InterPro"/>
</dbReference>
<dbReference type="Proteomes" id="UP000199577">
    <property type="component" value="Unassembled WGS sequence"/>
</dbReference>
<evidence type="ECO:0000256" key="4">
    <source>
        <dbReference type="ARBA" id="ARBA00023163"/>
    </source>
</evidence>
<keyword evidence="2" id="KW-0805">Transcription regulation</keyword>
<dbReference type="STRING" id="623281.SAMN05421747_101235"/>
<dbReference type="SUPFAM" id="SSF88946">
    <property type="entry name" value="Sigma2 domain of RNA polymerase sigma factors"/>
    <property type="match status" value="1"/>
</dbReference>
<dbReference type="InterPro" id="IPR013249">
    <property type="entry name" value="RNA_pol_sigma70_r4_t2"/>
</dbReference>
<dbReference type="AlphaFoldDB" id="A0A1I1E0Y0"/>
<dbReference type="RefSeq" id="WP_090970224.1">
    <property type="nucleotide sequence ID" value="NZ_FOLL01000001.1"/>
</dbReference>
<name>A0A1I1E0Y0_9SPHI</name>
<dbReference type="InterPro" id="IPR036388">
    <property type="entry name" value="WH-like_DNA-bd_sf"/>
</dbReference>
<comment type="similarity">
    <text evidence="1">Belongs to the sigma-70 factor family. ECF subfamily.</text>
</comment>
<sequence>MGNQTPHVASHKQAIDPASIIRLRQGDEQAFKSIFLALHERVYRFALTYTKNEELSKEVTQEAFIQLWLHREKLSENLPLYPYLFTHVRRLTIDAFRKNAIVQRFNQEWLTYPEQLSNQTEETIHSNEITRITDDLVNKLPRQQRVVFRMSRFYGLTYDEIAERLNISKYTVKYHLVTALKTLKQYLIKHDILYFALSVLAI</sequence>
<dbReference type="Pfam" id="PF08281">
    <property type="entry name" value="Sigma70_r4_2"/>
    <property type="match status" value="1"/>
</dbReference>
<dbReference type="OrthoDB" id="659577at2"/>
<organism evidence="7 8">
    <name type="scientific">Parapedobacter composti</name>
    <dbReference type="NCBI Taxonomy" id="623281"/>
    <lineage>
        <taxon>Bacteria</taxon>
        <taxon>Pseudomonadati</taxon>
        <taxon>Bacteroidota</taxon>
        <taxon>Sphingobacteriia</taxon>
        <taxon>Sphingobacteriales</taxon>
        <taxon>Sphingobacteriaceae</taxon>
        <taxon>Parapedobacter</taxon>
    </lineage>
</organism>
<evidence type="ECO:0000256" key="3">
    <source>
        <dbReference type="ARBA" id="ARBA00023082"/>
    </source>
</evidence>
<dbReference type="GO" id="GO:0016987">
    <property type="term" value="F:sigma factor activity"/>
    <property type="evidence" value="ECO:0007669"/>
    <property type="project" value="UniProtKB-KW"/>
</dbReference>
<dbReference type="InterPro" id="IPR007627">
    <property type="entry name" value="RNA_pol_sigma70_r2"/>
</dbReference>
<dbReference type="PANTHER" id="PTHR43133:SF46">
    <property type="entry name" value="RNA POLYMERASE SIGMA-70 FACTOR ECF SUBFAMILY"/>
    <property type="match status" value="1"/>
</dbReference>